<accession>A0A834LK51</accession>
<proteinExistence type="predicted"/>
<sequence>MALRKKSSSISPMKSLCFVFVVLLLMMGTQFRAVHCRALRELRSATTAEQVEADELMAVAKFDNSSRNSRSGSSSSVRGFSFKSVSGPSTKGVRLWLDRVCTMPQKGLALLGIARPVASVRSMSSSPTHFHSKDIQRDRGTQSERFVYDAVKVLFQRKLSSAVMYGALGQAGVVEKRKVPRKETGPKSLPLLERGWVG</sequence>
<evidence type="ECO:0000313" key="1">
    <source>
        <dbReference type="EMBL" id="KAF7137524.1"/>
    </source>
</evidence>
<name>A0A834LK51_RHOSS</name>
<dbReference type="Proteomes" id="UP000626092">
    <property type="component" value="Unassembled WGS sequence"/>
</dbReference>
<dbReference type="OrthoDB" id="998583at2759"/>
<dbReference type="AlphaFoldDB" id="A0A834LK51"/>
<dbReference type="EMBL" id="WJXA01000007">
    <property type="protein sequence ID" value="KAF7137524.1"/>
    <property type="molecule type" value="Genomic_DNA"/>
</dbReference>
<gene>
    <name evidence="1" type="ORF">RHSIM_Rhsim07G0223400</name>
</gene>
<evidence type="ECO:0000313" key="2">
    <source>
        <dbReference type="Proteomes" id="UP000626092"/>
    </source>
</evidence>
<reference evidence="1" key="1">
    <citation type="submission" date="2019-11" db="EMBL/GenBank/DDBJ databases">
        <authorList>
            <person name="Liu Y."/>
            <person name="Hou J."/>
            <person name="Li T.-Q."/>
            <person name="Guan C.-H."/>
            <person name="Wu X."/>
            <person name="Wu H.-Z."/>
            <person name="Ling F."/>
            <person name="Zhang R."/>
            <person name="Shi X.-G."/>
            <person name="Ren J.-P."/>
            <person name="Chen E.-F."/>
            <person name="Sun J.-M."/>
        </authorList>
    </citation>
    <scope>NUCLEOTIDE SEQUENCE</scope>
    <source>
        <strain evidence="1">Adult_tree_wgs_1</strain>
        <tissue evidence="1">Leaves</tissue>
    </source>
</reference>
<comment type="caution">
    <text evidence="1">The sequence shown here is derived from an EMBL/GenBank/DDBJ whole genome shotgun (WGS) entry which is preliminary data.</text>
</comment>
<organism evidence="1 2">
    <name type="scientific">Rhododendron simsii</name>
    <name type="common">Sims's rhododendron</name>
    <dbReference type="NCBI Taxonomy" id="118357"/>
    <lineage>
        <taxon>Eukaryota</taxon>
        <taxon>Viridiplantae</taxon>
        <taxon>Streptophyta</taxon>
        <taxon>Embryophyta</taxon>
        <taxon>Tracheophyta</taxon>
        <taxon>Spermatophyta</taxon>
        <taxon>Magnoliopsida</taxon>
        <taxon>eudicotyledons</taxon>
        <taxon>Gunneridae</taxon>
        <taxon>Pentapetalae</taxon>
        <taxon>asterids</taxon>
        <taxon>Ericales</taxon>
        <taxon>Ericaceae</taxon>
        <taxon>Ericoideae</taxon>
        <taxon>Rhodoreae</taxon>
        <taxon>Rhododendron</taxon>
    </lineage>
</organism>
<keyword evidence="2" id="KW-1185">Reference proteome</keyword>
<protein>
    <submittedName>
        <fullName evidence="1">Uncharacterized protein</fullName>
    </submittedName>
</protein>